<accession>F2D0N5</accession>
<proteinExistence type="evidence at transcript level"/>
<protein>
    <submittedName>
        <fullName evidence="2">Predicted protein</fullName>
    </submittedName>
</protein>
<evidence type="ECO:0000256" key="1">
    <source>
        <dbReference type="SAM" id="MobiDB-lite"/>
    </source>
</evidence>
<dbReference type="AlphaFoldDB" id="F2D0N5"/>
<evidence type="ECO:0000313" key="2">
    <source>
        <dbReference type="EMBL" id="BAJ88656.1"/>
    </source>
</evidence>
<sequence length="68" mass="7359">MAAVADIPWGAASRGEGRGPRVDNPRLCTEGAVSIARAGASVSSAQFCVDVIWRYDELKKYHMRTYGS</sequence>
<reference evidence="2" key="1">
    <citation type="journal article" date="2011" name="Plant Physiol.">
        <title>Comprehensive sequence analysis of 24,783 barley full-length cDNAs derived from 12 clone libraries.</title>
        <authorList>
            <person name="Matsumoto T."/>
            <person name="Tanaka T."/>
            <person name="Sakai H."/>
            <person name="Amano N."/>
            <person name="Kanamori H."/>
            <person name="Kurita K."/>
            <person name="Kikuta A."/>
            <person name="Kamiya K."/>
            <person name="Yamamoto M."/>
            <person name="Ikawa H."/>
            <person name="Fujii N."/>
            <person name="Hori K."/>
            <person name="Itoh T."/>
            <person name="Sato K."/>
        </authorList>
    </citation>
    <scope>NUCLEOTIDE SEQUENCE</scope>
    <source>
        <tissue evidence="2">Shoot</tissue>
    </source>
</reference>
<name>F2D0N5_HORVV</name>
<organism evidence="2">
    <name type="scientific">Hordeum vulgare subsp. vulgare</name>
    <name type="common">Domesticated barley</name>
    <dbReference type="NCBI Taxonomy" id="112509"/>
    <lineage>
        <taxon>Eukaryota</taxon>
        <taxon>Viridiplantae</taxon>
        <taxon>Streptophyta</taxon>
        <taxon>Embryophyta</taxon>
        <taxon>Tracheophyta</taxon>
        <taxon>Spermatophyta</taxon>
        <taxon>Magnoliopsida</taxon>
        <taxon>Liliopsida</taxon>
        <taxon>Poales</taxon>
        <taxon>Poaceae</taxon>
        <taxon>BOP clade</taxon>
        <taxon>Pooideae</taxon>
        <taxon>Triticodae</taxon>
        <taxon>Triticeae</taxon>
        <taxon>Hordeinae</taxon>
        <taxon>Hordeum</taxon>
    </lineage>
</organism>
<feature type="region of interest" description="Disordered" evidence="1">
    <location>
        <begin position="1"/>
        <end position="23"/>
    </location>
</feature>
<dbReference type="EMBL" id="AK357442">
    <property type="protein sequence ID" value="BAJ88656.1"/>
    <property type="molecule type" value="mRNA"/>
</dbReference>